<sequence>NNVFGILHAINDNVTARSMRVTCAFVRRLLASTISTVANTEPPEQRWRNAAADI</sequence>
<organism evidence="1 2">
    <name type="scientific">Rotaria magnacalcarata</name>
    <dbReference type="NCBI Taxonomy" id="392030"/>
    <lineage>
        <taxon>Eukaryota</taxon>
        <taxon>Metazoa</taxon>
        <taxon>Spiralia</taxon>
        <taxon>Gnathifera</taxon>
        <taxon>Rotifera</taxon>
        <taxon>Eurotatoria</taxon>
        <taxon>Bdelloidea</taxon>
        <taxon>Philodinida</taxon>
        <taxon>Philodinidae</taxon>
        <taxon>Rotaria</taxon>
    </lineage>
</organism>
<proteinExistence type="predicted"/>
<accession>A0A8S2ZHA0</accession>
<dbReference type="Proteomes" id="UP000681720">
    <property type="component" value="Unassembled WGS sequence"/>
</dbReference>
<protein>
    <submittedName>
        <fullName evidence="1">Uncharacterized protein</fullName>
    </submittedName>
</protein>
<name>A0A8S2ZHA0_9BILA</name>
<dbReference type="EMBL" id="CAJOBJ010112936">
    <property type="protein sequence ID" value="CAF4640031.1"/>
    <property type="molecule type" value="Genomic_DNA"/>
</dbReference>
<evidence type="ECO:0000313" key="1">
    <source>
        <dbReference type="EMBL" id="CAF4640031.1"/>
    </source>
</evidence>
<reference evidence="1" key="1">
    <citation type="submission" date="2021-02" db="EMBL/GenBank/DDBJ databases">
        <authorList>
            <person name="Nowell W R."/>
        </authorList>
    </citation>
    <scope>NUCLEOTIDE SEQUENCE</scope>
</reference>
<comment type="caution">
    <text evidence="1">The sequence shown here is derived from an EMBL/GenBank/DDBJ whole genome shotgun (WGS) entry which is preliminary data.</text>
</comment>
<dbReference type="AlphaFoldDB" id="A0A8S2ZHA0"/>
<feature type="non-terminal residue" evidence="1">
    <location>
        <position position="1"/>
    </location>
</feature>
<evidence type="ECO:0000313" key="2">
    <source>
        <dbReference type="Proteomes" id="UP000681720"/>
    </source>
</evidence>
<gene>
    <name evidence="1" type="ORF">GIL414_LOCUS40582</name>
</gene>